<reference evidence="2" key="1">
    <citation type="submission" date="2017-09" db="EMBL/GenBank/DDBJ databases">
        <title>Depth-based differentiation of microbial function through sediment-hosted aquifers and enrichment of novel symbionts in the deep terrestrial subsurface.</title>
        <authorList>
            <person name="Probst A.J."/>
            <person name="Ladd B."/>
            <person name="Jarett J.K."/>
            <person name="Geller-Mcgrath D.E."/>
            <person name="Sieber C.M.K."/>
            <person name="Emerson J.B."/>
            <person name="Anantharaman K."/>
            <person name="Thomas B.C."/>
            <person name="Malmstrom R."/>
            <person name="Stieglmeier M."/>
            <person name="Klingl A."/>
            <person name="Woyke T."/>
            <person name="Ryan C.M."/>
            <person name="Banfield J.F."/>
        </authorList>
    </citation>
    <scope>NUCLEOTIDE SEQUENCE [LARGE SCALE GENOMIC DNA]</scope>
</reference>
<dbReference type="Proteomes" id="UP000228920">
    <property type="component" value="Unassembled WGS sequence"/>
</dbReference>
<gene>
    <name evidence="1" type="ORF">COY32_02770</name>
</gene>
<sequence length="286" mass="32389">MPWIGKPKIELTLKPKIGDRDDYLANIIGPGETDYLIPISISGTVLAIWGEESKLAAERLLQTIFQVRGTASTPPNKGFWFDSYNSGATIKETESLIFNNGIAAFSKDGADSNFVNQFGKDLFPIKEELDSFFTNTFGHAFFRSFEDAFEDSRAQQDLGTPPKDHANFLYRISILSVFVDHINVRLSLEKKDTPSLNAFEKWLVSKVEDVHAAELVKPLRLIKQLRKQYPLHEEYEIQADGGRVTRKEIKAARDYYGLNDDYAHDWGIVVKDFMDGLNTLMKSLPS</sequence>
<dbReference type="EMBL" id="PFNL01000080">
    <property type="protein sequence ID" value="PIZ46774.1"/>
    <property type="molecule type" value="Genomic_DNA"/>
</dbReference>
<organism evidence="1 2">
    <name type="scientific">candidate division WWE3 bacterium CG_4_10_14_0_2_um_filter_41_14</name>
    <dbReference type="NCBI Taxonomy" id="1975072"/>
    <lineage>
        <taxon>Bacteria</taxon>
        <taxon>Katanobacteria</taxon>
    </lineage>
</organism>
<protein>
    <submittedName>
        <fullName evidence="1">Uncharacterized protein</fullName>
    </submittedName>
</protein>
<evidence type="ECO:0000313" key="1">
    <source>
        <dbReference type="EMBL" id="PIZ46774.1"/>
    </source>
</evidence>
<comment type="caution">
    <text evidence="1">The sequence shown here is derived from an EMBL/GenBank/DDBJ whole genome shotgun (WGS) entry which is preliminary data.</text>
</comment>
<accession>A0A2M7TJN6</accession>
<evidence type="ECO:0000313" key="2">
    <source>
        <dbReference type="Proteomes" id="UP000228920"/>
    </source>
</evidence>
<name>A0A2M7TJN6_UNCKA</name>
<dbReference type="AlphaFoldDB" id="A0A2M7TJN6"/>
<proteinExistence type="predicted"/>